<dbReference type="Proteomes" id="UP001218788">
    <property type="component" value="Unassembled WGS sequence"/>
</dbReference>
<protein>
    <submittedName>
        <fullName evidence="1">Uncharacterized protein</fullName>
    </submittedName>
</protein>
<name>A0ABT5L6F1_9ALTE</name>
<organism evidence="1 2">
    <name type="scientific">Alteromonas gilva</name>
    <dbReference type="NCBI Taxonomy" id="2987522"/>
    <lineage>
        <taxon>Bacteria</taxon>
        <taxon>Pseudomonadati</taxon>
        <taxon>Pseudomonadota</taxon>
        <taxon>Gammaproteobacteria</taxon>
        <taxon>Alteromonadales</taxon>
        <taxon>Alteromonadaceae</taxon>
        <taxon>Alteromonas/Salinimonas group</taxon>
        <taxon>Alteromonas</taxon>
    </lineage>
</organism>
<comment type="caution">
    <text evidence="1">The sequence shown here is derived from an EMBL/GenBank/DDBJ whole genome shotgun (WGS) entry which is preliminary data.</text>
</comment>
<evidence type="ECO:0000313" key="2">
    <source>
        <dbReference type="Proteomes" id="UP001218788"/>
    </source>
</evidence>
<proteinExistence type="predicted"/>
<dbReference type="RefSeq" id="WP_273641735.1">
    <property type="nucleotide sequence ID" value="NZ_JAQQXP010000002.1"/>
</dbReference>
<evidence type="ECO:0000313" key="1">
    <source>
        <dbReference type="EMBL" id="MDC8831951.1"/>
    </source>
</evidence>
<sequence length="569" mass="64868">MSKRRGGILLILTLIVGVGLFLAINKSNPPPEKKPLAFVHDYLEGQLAHAGQVTFLQIYARQDGAMVGQVALKSEEGWQALLNSGLMALQEFDYNQLTLCFGYNFEPAATPLQSVDSYQTLTGVKGIEFEYNGRFINYCGLIAIATNRTPWLILEDFATQMGVDMETLNSAQLTMQTYENEQFYVDLTNQNVSALYRGNTLIPLSDVTQENVTAMSERLAGWLVNNTNKITGQTQYKYWPSLNASSTSNNMIRQFMASYALQVWANRQQDEALLGLAQQNLRYNLDTFYQSEDDIGYIEYSGKRKLGAAALAALAIHTSPDSADFERYYDGLAKAITEQWQADGMFRTFIRQERNDQHNFYPGEALYYWAHVIEQQGPSSPLLDEFMASARTYMAWHRNAKNPAFIPWHTQAYFKVWQITQDPFLADAIKEMNDWLVIVMQGYEEHLGYEYPDFQGRFYFPDGGLGPPHASATGVYLEGLIDAWLLAKQTGDETRQELYRLVIVKGIRHAMQLEFVDDAEMYYVKDKQAVRGGLRSRVYDNEIRVDNVQHNLLALLKILDRFTAEDFKP</sequence>
<reference evidence="1 2" key="1">
    <citation type="submission" date="2022-10" db="EMBL/GenBank/DDBJ databases">
        <title>Alteromonas sp. chi3 Genome sequencing.</title>
        <authorList>
            <person name="Park S."/>
        </authorList>
    </citation>
    <scope>NUCLEOTIDE SEQUENCE [LARGE SCALE GENOMIC DNA]</scope>
    <source>
        <strain evidence="2">chi3</strain>
    </source>
</reference>
<accession>A0ABT5L6F1</accession>
<dbReference type="EMBL" id="JAQQXP010000002">
    <property type="protein sequence ID" value="MDC8831951.1"/>
    <property type="molecule type" value="Genomic_DNA"/>
</dbReference>
<keyword evidence="2" id="KW-1185">Reference proteome</keyword>
<gene>
    <name evidence="1" type="ORF">OIK42_14425</name>
</gene>